<feature type="transmembrane region" description="Helical" evidence="1">
    <location>
        <begin position="207"/>
        <end position="232"/>
    </location>
</feature>
<feature type="transmembrane region" description="Helical" evidence="1">
    <location>
        <begin position="49"/>
        <end position="69"/>
    </location>
</feature>
<feature type="transmembrane region" description="Helical" evidence="1">
    <location>
        <begin position="117"/>
        <end position="138"/>
    </location>
</feature>
<dbReference type="GO" id="GO:0005886">
    <property type="term" value="C:plasma membrane"/>
    <property type="evidence" value="ECO:0007669"/>
    <property type="project" value="TreeGrafter"/>
</dbReference>
<protein>
    <recommendedName>
        <fullName evidence="4">Transporter family-2 protein</fullName>
    </recommendedName>
</protein>
<dbReference type="InterPro" id="IPR006750">
    <property type="entry name" value="YdcZ"/>
</dbReference>
<dbReference type="Proteomes" id="UP000642748">
    <property type="component" value="Unassembled WGS sequence"/>
</dbReference>
<feature type="transmembrane region" description="Helical" evidence="1">
    <location>
        <begin position="244"/>
        <end position="264"/>
    </location>
</feature>
<keyword evidence="1" id="KW-0812">Transmembrane</keyword>
<feature type="transmembrane region" description="Helical" evidence="1">
    <location>
        <begin position="271"/>
        <end position="292"/>
    </location>
</feature>
<dbReference type="RefSeq" id="WP_203916381.1">
    <property type="nucleotide sequence ID" value="NZ_BONZ01000009.1"/>
</dbReference>
<keyword evidence="3" id="KW-1185">Reference proteome</keyword>
<proteinExistence type="predicted"/>
<feature type="transmembrane region" description="Helical" evidence="1">
    <location>
        <begin position="90"/>
        <end position="111"/>
    </location>
</feature>
<feature type="transmembrane region" description="Helical" evidence="1">
    <location>
        <begin position="150"/>
        <end position="169"/>
    </location>
</feature>
<dbReference type="PANTHER" id="PTHR34821">
    <property type="entry name" value="INNER MEMBRANE PROTEIN YDCZ"/>
    <property type="match status" value="1"/>
</dbReference>
<feature type="transmembrane region" description="Helical" evidence="1">
    <location>
        <begin position="175"/>
        <end position="195"/>
    </location>
</feature>
<sequence>MHRLRSFFSRFGRRPGRRAAACGTAAIGGAAQAVQSRLNGELGARLHDGLATAGITFGLGLLLVGVLVGTRRRGRRSLAQVVQAARTGRLRGWQCLGGLGGALLVTAQSITVAELGVAVFSVSAVAGQSVSSLVADRVGAGPSGRQRLTVTRVAGAALAITAVLVALGGRLRGHAVLGPALLSAVAGLSIAWQQGFNGRVRAASDSALVATAVNFAVGTVALLLAVGVDIGLRGPPSGTPPSEPWLYVGGIIGVFYIGVGAAVVQYTGVLLLGLSLTAGQLTSALVLDLIAPTPGSKVGLNLLVGIALTLLAVALALVHVHLPRHRRHDAGAGR</sequence>
<evidence type="ECO:0008006" key="4">
    <source>
        <dbReference type="Google" id="ProtNLM"/>
    </source>
</evidence>
<keyword evidence="1" id="KW-1133">Transmembrane helix</keyword>
<dbReference type="PANTHER" id="PTHR34821:SF2">
    <property type="entry name" value="INNER MEMBRANE PROTEIN YDCZ"/>
    <property type="match status" value="1"/>
</dbReference>
<accession>A0A8J3VN78</accession>
<organism evidence="2 3">
    <name type="scientific">Rugosimonospora africana</name>
    <dbReference type="NCBI Taxonomy" id="556532"/>
    <lineage>
        <taxon>Bacteria</taxon>
        <taxon>Bacillati</taxon>
        <taxon>Actinomycetota</taxon>
        <taxon>Actinomycetes</taxon>
        <taxon>Micromonosporales</taxon>
        <taxon>Micromonosporaceae</taxon>
        <taxon>Rugosimonospora</taxon>
    </lineage>
</organism>
<comment type="caution">
    <text evidence="2">The sequence shown here is derived from an EMBL/GenBank/DDBJ whole genome shotgun (WGS) entry which is preliminary data.</text>
</comment>
<evidence type="ECO:0000313" key="3">
    <source>
        <dbReference type="Proteomes" id="UP000642748"/>
    </source>
</evidence>
<name>A0A8J3VN78_9ACTN</name>
<evidence type="ECO:0000256" key="1">
    <source>
        <dbReference type="SAM" id="Phobius"/>
    </source>
</evidence>
<dbReference type="Pfam" id="PF04657">
    <property type="entry name" value="DMT_YdcZ"/>
    <property type="match status" value="2"/>
</dbReference>
<evidence type="ECO:0000313" key="2">
    <source>
        <dbReference type="EMBL" id="GIH12670.1"/>
    </source>
</evidence>
<keyword evidence="1" id="KW-0472">Membrane</keyword>
<dbReference type="EMBL" id="BONZ01000009">
    <property type="protein sequence ID" value="GIH12670.1"/>
    <property type="molecule type" value="Genomic_DNA"/>
</dbReference>
<feature type="transmembrane region" description="Helical" evidence="1">
    <location>
        <begin position="298"/>
        <end position="318"/>
    </location>
</feature>
<dbReference type="AlphaFoldDB" id="A0A8J3VN78"/>
<reference evidence="2" key="1">
    <citation type="submission" date="2021-01" db="EMBL/GenBank/DDBJ databases">
        <title>Whole genome shotgun sequence of Rugosimonospora africana NBRC 104875.</title>
        <authorList>
            <person name="Komaki H."/>
            <person name="Tamura T."/>
        </authorList>
    </citation>
    <scope>NUCLEOTIDE SEQUENCE</scope>
    <source>
        <strain evidence="2">NBRC 104875</strain>
    </source>
</reference>
<gene>
    <name evidence="2" type="ORF">Raf01_08420</name>
</gene>